<accession>A0A2A2SFQ2</accession>
<dbReference type="EMBL" id="NSLI01000003">
    <property type="protein sequence ID" value="PAX08033.1"/>
    <property type="molecule type" value="Genomic_DNA"/>
</dbReference>
<dbReference type="OrthoDB" id="7362463at2"/>
<dbReference type="RefSeq" id="WP_095998276.1">
    <property type="nucleotide sequence ID" value="NZ_NSLI01000003.1"/>
</dbReference>
<evidence type="ECO:0000313" key="1">
    <source>
        <dbReference type="EMBL" id="PAX08033.1"/>
    </source>
</evidence>
<reference evidence="2" key="1">
    <citation type="submission" date="2017-09" db="EMBL/GenBank/DDBJ databases">
        <authorList>
            <person name="Feng G."/>
            <person name="Zhu H."/>
        </authorList>
    </citation>
    <scope>NUCLEOTIDE SEQUENCE [LARGE SCALE GENOMIC DNA]</scope>
    <source>
        <strain evidence="2">1PNM-20</strain>
    </source>
</reference>
<gene>
    <name evidence="1" type="ORF">CKY28_10575</name>
</gene>
<name>A0A2A2SFQ2_9SPHN</name>
<organism evidence="1 2">
    <name type="scientific">Sphingomonas lenta</name>
    <dbReference type="NCBI Taxonomy" id="1141887"/>
    <lineage>
        <taxon>Bacteria</taxon>
        <taxon>Pseudomonadati</taxon>
        <taxon>Pseudomonadota</taxon>
        <taxon>Alphaproteobacteria</taxon>
        <taxon>Sphingomonadales</taxon>
        <taxon>Sphingomonadaceae</taxon>
        <taxon>Sphingomonas</taxon>
    </lineage>
</organism>
<comment type="caution">
    <text evidence="1">The sequence shown here is derived from an EMBL/GenBank/DDBJ whole genome shotgun (WGS) entry which is preliminary data.</text>
</comment>
<dbReference type="AlphaFoldDB" id="A0A2A2SFQ2"/>
<protein>
    <submittedName>
        <fullName evidence="1">Uncharacterized protein</fullName>
    </submittedName>
</protein>
<proteinExistence type="predicted"/>
<keyword evidence="2" id="KW-1185">Reference proteome</keyword>
<sequence length="72" mass="8238">MDRVDLSSFEREFEEEIAKDDDSAAREIWASGEPIHVSRENTPPGFVVRIHPDGREELVRVDFEELAAILGR</sequence>
<evidence type="ECO:0000313" key="2">
    <source>
        <dbReference type="Proteomes" id="UP000218151"/>
    </source>
</evidence>
<dbReference type="Proteomes" id="UP000218151">
    <property type="component" value="Unassembled WGS sequence"/>
</dbReference>